<accession>A0AA41Q6L7</accession>
<dbReference type="Proteomes" id="UP001165378">
    <property type="component" value="Unassembled WGS sequence"/>
</dbReference>
<sequence length="303" mass="33727">MSDDQRRRPFDESTARSALSTAAEKCGVPYRPAVLISPVADNALFRLPDNVVGRVSSTDRTLARAARDVQIGRWLNNKGFPAVAPVEGVVQPVVSQGRVVTFWHEVPDAVMASTRELGSLLHHLHSMAVPPDVDIEPLQPFVRIDAHLEAAAPHLADHDVAFLAQHLAELHIAYDALDFDHPVGLIHGDANRKNAVRGSDGRAVLLDLERFSVGPRQWDLTVSEVYRRLGWYTEAEYDDFVDAYGWDVRGWDGLPILVAIREFRMTAWLASRVGREPALRSEAEKRIASLRAPDARRTWTPGD</sequence>
<dbReference type="InterPro" id="IPR011009">
    <property type="entry name" value="Kinase-like_dom_sf"/>
</dbReference>
<evidence type="ECO:0000259" key="1">
    <source>
        <dbReference type="Pfam" id="PF01636"/>
    </source>
</evidence>
<keyword evidence="3" id="KW-1185">Reference proteome</keyword>
<feature type="domain" description="Aminoglycoside phosphotransferase" evidence="1">
    <location>
        <begin position="50"/>
        <end position="253"/>
    </location>
</feature>
<dbReference type="RefSeq" id="WP_235055816.1">
    <property type="nucleotide sequence ID" value="NZ_JAKFHA010000021.1"/>
</dbReference>
<dbReference type="Gene3D" id="3.90.1200.10">
    <property type="match status" value="1"/>
</dbReference>
<protein>
    <submittedName>
        <fullName evidence="2">Aminoglycoside phosphotransferase family protein</fullName>
    </submittedName>
</protein>
<name>A0AA41Q6L7_9ACTN</name>
<dbReference type="Pfam" id="PF01636">
    <property type="entry name" value="APH"/>
    <property type="match status" value="1"/>
</dbReference>
<dbReference type="InterPro" id="IPR002575">
    <property type="entry name" value="Aminoglycoside_PTrfase"/>
</dbReference>
<proteinExistence type="predicted"/>
<organism evidence="2 3">
    <name type="scientific">Yinghuangia soli</name>
    <dbReference type="NCBI Taxonomy" id="2908204"/>
    <lineage>
        <taxon>Bacteria</taxon>
        <taxon>Bacillati</taxon>
        <taxon>Actinomycetota</taxon>
        <taxon>Actinomycetes</taxon>
        <taxon>Kitasatosporales</taxon>
        <taxon>Streptomycetaceae</taxon>
        <taxon>Yinghuangia</taxon>
    </lineage>
</organism>
<evidence type="ECO:0000313" key="3">
    <source>
        <dbReference type="Proteomes" id="UP001165378"/>
    </source>
</evidence>
<dbReference type="EMBL" id="JAKFHA010000021">
    <property type="protein sequence ID" value="MCF2531147.1"/>
    <property type="molecule type" value="Genomic_DNA"/>
</dbReference>
<dbReference type="SUPFAM" id="SSF56112">
    <property type="entry name" value="Protein kinase-like (PK-like)"/>
    <property type="match status" value="1"/>
</dbReference>
<evidence type="ECO:0000313" key="2">
    <source>
        <dbReference type="EMBL" id="MCF2531147.1"/>
    </source>
</evidence>
<dbReference type="AlphaFoldDB" id="A0AA41Q6L7"/>
<gene>
    <name evidence="2" type="ORF">LZ495_28565</name>
</gene>
<comment type="caution">
    <text evidence="2">The sequence shown here is derived from an EMBL/GenBank/DDBJ whole genome shotgun (WGS) entry which is preliminary data.</text>
</comment>
<reference evidence="2" key="1">
    <citation type="submission" date="2022-01" db="EMBL/GenBank/DDBJ databases">
        <title>Genome-Based Taxonomic Classification of the Phylum Actinobacteria.</title>
        <authorList>
            <person name="Gao Y."/>
        </authorList>
    </citation>
    <scope>NUCLEOTIDE SEQUENCE</scope>
    <source>
        <strain evidence="2">KLBMP 8922</strain>
    </source>
</reference>